<organism evidence="2 3">
    <name type="scientific">Gnathostoma spinigerum</name>
    <dbReference type="NCBI Taxonomy" id="75299"/>
    <lineage>
        <taxon>Eukaryota</taxon>
        <taxon>Metazoa</taxon>
        <taxon>Ecdysozoa</taxon>
        <taxon>Nematoda</taxon>
        <taxon>Chromadorea</taxon>
        <taxon>Rhabditida</taxon>
        <taxon>Spirurina</taxon>
        <taxon>Gnathostomatomorpha</taxon>
        <taxon>Gnathostomatoidea</taxon>
        <taxon>Gnathostomatidae</taxon>
        <taxon>Gnathostoma</taxon>
    </lineage>
</organism>
<accession>A0ABD6E8L1</accession>
<name>A0ABD6E8L1_9BILA</name>
<evidence type="ECO:0000313" key="2">
    <source>
        <dbReference type="EMBL" id="MFH4976368.1"/>
    </source>
</evidence>
<dbReference type="Gene3D" id="1.20.1070.10">
    <property type="entry name" value="Rhodopsin 7-helix transmembrane proteins"/>
    <property type="match status" value="1"/>
</dbReference>
<evidence type="ECO:0000256" key="1">
    <source>
        <dbReference type="SAM" id="Phobius"/>
    </source>
</evidence>
<dbReference type="PANTHER" id="PTHR46955:SF5">
    <property type="entry name" value="G_PROTEIN_RECEP_F1_2 DOMAIN-CONTAINING PROTEIN"/>
    <property type="match status" value="1"/>
</dbReference>
<evidence type="ECO:0000313" key="3">
    <source>
        <dbReference type="Proteomes" id="UP001608902"/>
    </source>
</evidence>
<dbReference type="InterPro" id="IPR019420">
    <property type="entry name" value="7TM_GPCR_serpentine_rcpt_Srbc"/>
</dbReference>
<dbReference type="InterPro" id="IPR052322">
    <property type="entry name" value="Mito_rRNA_Mtase_NSUN4"/>
</dbReference>
<gene>
    <name evidence="2" type="ORF">AB6A40_003077</name>
</gene>
<comment type="caution">
    <text evidence="2">The sequence shown here is derived from an EMBL/GenBank/DDBJ whole genome shotgun (WGS) entry which is preliminary data.</text>
</comment>
<keyword evidence="3" id="KW-1185">Reference proteome</keyword>
<evidence type="ECO:0008006" key="4">
    <source>
        <dbReference type="Google" id="ProtNLM"/>
    </source>
</evidence>
<keyword evidence="1" id="KW-1133">Transmembrane helix</keyword>
<dbReference type="SUPFAM" id="SSF81321">
    <property type="entry name" value="Family A G protein-coupled receptor-like"/>
    <property type="match status" value="1"/>
</dbReference>
<dbReference type="PANTHER" id="PTHR46955">
    <property type="entry name" value="PROTEIN CBG01349-RELATED"/>
    <property type="match status" value="1"/>
</dbReference>
<keyword evidence="1" id="KW-0812">Transmembrane</keyword>
<protein>
    <recommendedName>
        <fullName evidence="4">G-protein coupled receptors family 1 profile domain-containing protein</fullName>
    </recommendedName>
</protein>
<proteinExistence type="predicted"/>
<feature type="transmembrane region" description="Helical" evidence="1">
    <location>
        <begin position="22"/>
        <end position="44"/>
    </location>
</feature>
<dbReference type="AlphaFoldDB" id="A0ABD6E8L1"/>
<dbReference type="Proteomes" id="UP001608902">
    <property type="component" value="Unassembled WGS sequence"/>
</dbReference>
<reference evidence="2 3" key="1">
    <citation type="submission" date="2024-08" db="EMBL/GenBank/DDBJ databases">
        <title>Gnathostoma spinigerum genome.</title>
        <authorList>
            <person name="Gonzalez-Bertolin B."/>
            <person name="Monzon S."/>
            <person name="Zaballos A."/>
            <person name="Jimenez P."/>
            <person name="Dekumyoy P."/>
            <person name="Varona S."/>
            <person name="Cuesta I."/>
            <person name="Sumanam S."/>
            <person name="Adisakwattana P."/>
            <person name="Gasser R.B."/>
            <person name="Hernandez-Gonzalez A."/>
            <person name="Young N.D."/>
            <person name="Perteguer M.J."/>
        </authorList>
    </citation>
    <scope>NUCLEOTIDE SEQUENCE [LARGE SCALE GENOMIC DNA]</scope>
    <source>
        <strain evidence="2">AL3</strain>
        <tissue evidence="2">Liver</tissue>
    </source>
</reference>
<dbReference type="Pfam" id="PF10316">
    <property type="entry name" value="7TM_GPCR_Srbc"/>
    <property type="match status" value="1"/>
</dbReference>
<feature type="transmembrane region" description="Helical" evidence="1">
    <location>
        <begin position="56"/>
        <end position="82"/>
    </location>
</feature>
<sequence length="182" mass="20742">MVLDDAWNQTTLTKGHAGVQPVHITALVLGVLNFLLNTCICIAFHNNRSLFCKCHLHIFFIFALTNSLSGLFTVPTIVNLFIHNNLNCPRWTIMIGSAFEVGLDRMRKILTIMIAVERAYALHFPSEYYVMDHYKFAKNVCLVSATWSAFDTVAMIVEEDLTVVGHSVNYSRGQWEQLFVWL</sequence>
<keyword evidence="1" id="KW-0472">Membrane</keyword>
<dbReference type="EMBL" id="JBGFUD010001497">
    <property type="protein sequence ID" value="MFH4976368.1"/>
    <property type="molecule type" value="Genomic_DNA"/>
</dbReference>